<dbReference type="GO" id="GO:0016020">
    <property type="term" value="C:membrane"/>
    <property type="evidence" value="ECO:0007669"/>
    <property type="project" value="InterPro"/>
</dbReference>
<dbReference type="GO" id="GO:0005975">
    <property type="term" value="P:carbohydrate metabolic process"/>
    <property type="evidence" value="ECO:0007669"/>
    <property type="project" value="UniProtKB-ARBA"/>
</dbReference>
<dbReference type="Gene3D" id="2.60.120.260">
    <property type="entry name" value="Galactose-binding domain-like"/>
    <property type="match status" value="1"/>
</dbReference>
<evidence type="ECO:0000313" key="3">
    <source>
        <dbReference type="EMBL" id="BFP45042.1"/>
    </source>
</evidence>
<dbReference type="InterPro" id="IPR013783">
    <property type="entry name" value="Ig-like_fold"/>
</dbReference>
<dbReference type="Gene3D" id="2.60.40.10">
    <property type="entry name" value="Immunoglobulins"/>
    <property type="match status" value="1"/>
</dbReference>
<dbReference type="PROSITE" id="PS50022">
    <property type="entry name" value="FA58C_3"/>
    <property type="match status" value="1"/>
</dbReference>
<dbReference type="Pfam" id="PF00652">
    <property type="entry name" value="Ricin_B_lectin"/>
    <property type="match status" value="1"/>
</dbReference>
<feature type="domain" description="F5/8 type C" evidence="2">
    <location>
        <begin position="808"/>
        <end position="953"/>
    </location>
</feature>
<dbReference type="RefSeq" id="WP_407987591.1">
    <property type="nucleotide sequence ID" value="NZ_AP035881.2"/>
</dbReference>
<dbReference type="SMART" id="SM00458">
    <property type="entry name" value="RICIN"/>
    <property type="match status" value="2"/>
</dbReference>
<dbReference type="PROSITE" id="PS50231">
    <property type="entry name" value="RICIN_B_LECTIN"/>
    <property type="match status" value="2"/>
</dbReference>
<gene>
    <name evidence="3" type="ORF">KCMC57_14100</name>
</gene>
<dbReference type="SUPFAM" id="SSF49785">
    <property type="entry name" value="Galactose-binding domain-like"/>
    <property type="match status" value="1"/>
</dbReference>
<dbReference type="Pfam" id="PF00754">
    <property type="entry name" value="F5_F8_type_C"/>
    <property type="match status" value="1"/>
</dbReference>
<evidence type="ECO:0000256" key="1">
    <source>
        <dbReference type="SAM" id="SignalP"/>
    </source>
</evidence>
<keyword evidence="1" id="KW-0732">Signal</keyword>
<organism evidence="3">
    <name type="scientific">Kitasatospora sp. CMC57</name>
    <dbReference type="NCBI Taxonomy" id="3231513"/>
    <lineage>
        <taxon>Bacteria</taxon>
        <taxon>Bacillati</taxon>
        <taxon>Actinomycetota</taxon>
        <taxon>Actinomycetes</taxon>
        <taxon>Kitasatosporales</taxon>
        <taxon>Streptomycetaceae</taxon>
        <taxon>Kitasatospora</taxon>
    </lineage>
</organism>
<dbReference type="InterPro" id="IPR000772">
    <property type="entry name" value="Ricin_B_lectin"/>
</dbReference>
<dbReference type="Pfam" id="PF05345">
    <property type="entry name" value="He_PIG"/>
    <property type="match status" value="1"/>
</dbReference>
<dbReference type="SUPFAM" id="SSF49313">
    <property type="entry name" value="Cadherin-like"/>
    <property type="match status" value="1"/>
</dbReference>
<dbReference type="InterPro" id="IPR035992">
    <property type="entry name" value="Ricin_B-like_lectins"/>
</dbReference>
<reference evidence="3" key="1">
    <citation type="submission" date="2024-07" db="EMBL/GenBank/DDBJ databases">
        <title>Complete genome sequences of cellulolytic bacteria, Kitasatospora sp. CMC57 and Streptomyces sp. CMC78, isolated from Japanese agricultural soil.</title>
        <authorList>
            <person name="Hashimoto T."/>
            <person name="Ito M."/>
            <person name="Iwamoto M."/>
            <person name="Fukahori D."/>
            <person name="Shoda T."/>
            <person name="Sakoda M."/>
            <person name="Morohoshi T."/>
            <person name="Mitsuboshi M."/>
            <person name="Nishizawa T."/>
        </authorList>
    </citation>
    <scope>NUCLEOTIDE SEQUENCE</scope>
    <source>
        <strain evidence="3">CMC57</strain>
    </source>
</reference>
<dbReference type="Pfam" id="PF14200">
    <property type="entry name" value="RicinB_lectin_2"/>
    <property type="match status" value="1"/>
</dbReference>
<sequence length="953" mass="99411">MYRRMTAGRAGLAAALSLTVAAAAAVTLTPAAVAASTPGTVTIGGKCLDDADFSTANGAVVQLYTCNGSAAQNWTWQDDGSLTVTIGAVTKCLDVTGGSNATGALAQLYDCGTTSAQQRFKYLPDGTIYSAKSGKCLAVQGTVVNNARIGLATCDPAQITQKWGSTTAPQPSYTFTAGASVSGGGGDAPSFPYTDANGKFYYQTAHALYEAGASRQWNFYSGANFDNVTKNPISNAVNPANPLDRNDDTTWRCNNSPTGLTATTNGSTTYTQRNYCDLVGTWVDPDTGWWYGLVHNEFTGEPFGDGLHYDAIDTAVSKDKGSTWTITDHAITSPFSTTRGDTAAFPNQTYYYGDGDQRLFVDHASGYFYAYYATRVVTKPGTAGGEIWLQHVARAPISGKMAASSWKKWYNGAWQTPGVGGAESNVIPADGGGTGYTAPSEDYKTSTTGGASTQAANGTMPGDSPLTVMNIAWNAYLGKYIGTPQNNIAQRTGNYTPLHIYATDDLATQKWTDLGLVPGTDNASWYRWLLDAGNKTSTTTLGKTFRSYCLIECGTSSREITITPRSAADLPQAPVSATQAYKIAAGNGSYLQQSGSTLTTGTSSTSTTQQWKFTATGDGFYTVTNLSTGQALGVGTGDAGRAWGAAPTLASPTAAIGQQWSIQAITQAPATSGASTPTGAYRLVNRYSELALSLTNDTQPVLTAPQRSWNNTGSSGDTRPATAQTLTFTPASGSTGNTVTVTAPANQTSTAGTAITALQVAATDSATGQTLTYAATGLPAGLAINPATGQITGTPAAVTTATVTVTATDTTNALGFASFTWTVTGTDAAQGRPTTASSVEASTLGAALATDDNATTRWASAYSDPQWLQVDLGTTKPVKQVKLNWEAAYGKAYQIQTSNDGTTWTTIYSTTTATGGNEDLTALNGSGRYIRMNGIQRGTGYGYSLWSFQVYSW</sequence>
<protein>
    <recommendedName>
        <fullName evidence="2">F5/8 type C domain-containing protein</fullName>
    </recommendedName>
</protein>
<dbReference type="InterPro" id="IPR015919">
    <property type="entry name" value="Cadherin-like_sf"/>
</dbReference>
<dbReference type="GO" id="GO:0005509">
    <property type="term" value="F:calcium ion binding"/>
    <property type="evidence" value="ECO:0007669"/>
    <property type="project" value="InterPro"/>
</dbReference>
<dbReference type="CDD" id="cd00161">
    <property type="entry name" value="beta-trefoil_Ricin-like"/>
    <property type="match status" value="1"/>
</dbReference>
<dbReference type="Gene3D" id="2.80.10.50">
    <property type="match status" value="3"/>
</dbReference>
<feature type="signal peptide" evidence="1">
    <location>
        <begin position="1"/>
        <end position="34"/>
    </location>
</feature>
<evidence type="ECO:0000259" key="2">
    <source>
        <dbReference type="PROSITE" id="PS50022"/>
    </source>
</evidence>
<proteinExistence type="predicted"/>
<accession>A0AB33JQ34</accession>
<dbReference type="InterPro" id="IPR000421">
    <property type="entry name" value="FA58C"/>
</dbReference>
<dbReference type="SUPFAM" id="SSF50370">
    <property type="entry name" value="Ricin B-like lectins"/>
    <property type="match status" value="2"/>
</dbReference>
<name>A0AB33JQ34_9ACTN</name>
<dbReference type="InterPro" id="IPR008979">
    <property type="entry name" value="Galactose-bd-like_sf"/>
</dbReference>
<feature type="chain" id="PRO_5044346395" description="F5/8 type C domain-containing protein" evidence="1">
    <location>
        <begin position="35"/>
        <end position="953"/>
    </location>
</feature>
<dbReference type="AlphaFoldDB" id="A0AB33JQ34"/>
<dbReference type="EMBL" id="AP035881">
    <property type="protein sequence ID" value="BFP45042.1"/>
    <property type="molecule type" value="Genomic_DNA"/>
</dbReference>